<dbReference type="SUPFAM" id="SSF50249">
    <property type="entry name" value="Nucleic acid-binding proteins"/>
    <property type="match status" value="1"/>
</dbReference>
<gene>
    <name evidence="3" type="ORF">BD311DRAFT_687555</name>
</gene>
<dbReference type="EMBL" id="ML143396">
    <property type="protein sequence ID" value="TBU31997.1"/>
    <property type="molecule type" value="Genomic_DNA"/>
</dbReference>
<dbReference type="PROSITE" id="PS50935">
    <property type="entry name" value="SSB"/>
    <property type="match status" value="1"/>
</dbReference>
<dbReference type="PANTHER" id="PTHR10302:SF0">
    <property type="entry name" value="SINGLE-STRANDED DNA-BINDING PROTEIN, MITOCHONDRIAL"/>
    <property type="match status" value="1"/>
</dbReference>
<proteinExistence type="predicted"/>
<evidence type="ECO:0000256" key="1">
    <source>
        <dbReference type="ARBA" id="ARBA00023125"/>
    </source>
</evidence>
<dbReference type="InterPro" id="IPR012340">
    <property type="entry name" value="NA-bd_OB-fold"/>
</dbReference>
<dbReference type="GO" id="GO:0042645">
    <property type="term" value="C:mitochondrial nucleoid"/>
    <property type="evidence" value="ECO:0007669"/>
    <property type="project" value="TreeGrafter"/>
</dbReference>
<protein>
    <submittedName>
        <fullName evidence="3">Nucleic acid-binding protein</fullName>
    </submittedName>
</protein>
<name>A0A4Q9MX26_9APHY</name>
<dbReference type="GO" id="GO:0003697">
    <property type="term" value="F:single-stranded DNA binding"/>
    <property type="evidence" value="ECO:0007669"/>
    <property type="project" value="InterPro"/>
</dbReference>
<dbReference type="GO" id="GO:0006264">
    <property type="term" value="P:mitochondrial DNA replication"/>
    <property type="evidence" value="ECO:0007669"/>
    <property type="project" value="TreeGrafter"/>
</dbReference>
<accession>A0A4Q9MX26</accession>
<dbReference type="OrthoDB" id="1078367at2759"/>
<dbReference type="PANTHER" id="PTHR10302">
    <property type="entry name" value="SINGLE-STRANDED DNA-BINDING PROTEIN"/>
    <property type="match status" value="1"/>
</dbReference>
<reference evidence="3" key="1">
    <citation type="submission" date="2019-01" db="EMBL/GenBank/DDBJ databases">
        <title>Draft genome sequences of three monokaryotic isolates of the white-rot basidiomycete fungus Dichomitus squalens.</title>
        <authorList>
            <consortium name="DOE Joint Genome Institute"/>
            <person name="Lopez S.C."/>
            <person name="Andreopoulos B."/>
            <person name="Pangilinan J."/>
            <person name="Lipzen A."/>
            <person name="Riley R."/>
            <person name="Ahrendt S."/>
            <person name="Ng V."/>
            <person name="Barry K."/>
            <person name="Daum C."/>
            <person name="Grigoriev I.V."/>
            <person name="Hilden K.S."/>
            <person name="Makela M.R."/>
            <person name="de Vries R.P."/>
        </authorList>
    </citation>
    <scope>NUCLEOTIDE SEQUENCE [LARGE SCALE GENOMIC DNA]</scope>
    <source>
        <strain evidence="3">OM18370.1</strain>
    </source>
</reference>
<dbReference type="InterPro" id="IPR011344">
    <property type="entry name" value="ssDNA-bd"/>
</dbReference>
<organism evidence="3">
    <name type="scientific">Dichomitus squalens</name>
    <dbReference type="NCBI Taxonomy" id="114155"/>
    <lineage>
        <taxon>Eukaryota</taxon>
        <taxon>Fungi</taxon>
        <taxon>Dikarya</taxon>
        <taxon>Basidiomycota</taxon>
        <taxon>Agaricomycotina</taxon>
        <taxon>Agaricomycetes</taxon>
        <taxon>Polyporales</taxon>
        <taxon>Polyporaceae</taxon>
        <taxon>Dichomitus</taxon>
    </lineage>
</organism>
<dbReference type="AlphaFoldDB" id="A0A4Q9MX26"/>
<dbReference type="Proteomes" id="UP000292957">
    <property type="component" value="Unassembled WGS sequence"/>
</dbReference>
<dbReference type="CDD" id="cd04496">
    <property type="entry name" value="SSB_OBF"/>
    <property type="match status" value="1"/>
</dbReference>
<sequence length="145" mass="16370">MMFSLSARAALRASSRSFSTSSARAADMAKLCLIGRLGKEPELRYTKSNKEYVSYVVATQNPPIADAEPTTTWHYVLSFLPNANNYLRSLKKGSLVYVEANYELRQPDPNADPNTPEGQRQIFLRHENIRVLRQPHGNREDADAE</sequence>
<evidence type="ECO:0000256" key="2">
    <source>
        <dbReference type="PROSITE-ProRule" id="PRU00252"/>
    </source>
</evidence>
<dbReference type="Pfam" id="PF00436">
    <property type="entry name" value="SSB"/>
    <property type="match status" value="1"/>
</dbReference>
<dbReference type="InterPro" id="IPR000424">
    <property type="entry name" value="Primosome_PriB/ssb"/>
</dbReference>
<evidence type="ECO:0000313" key="3">
    <source>
        <dbReference type="EMBL" id="TBU31997.1"/>
    </source>
</evidence>
<dbReference type="Gene3D" id="2.40.50.140">
    <property type="entry name" value="Nucleic acid-binding proteins"/>
    <property type="match status" value="1"/>
</dbReference>
<keyword evidence="1 2" id="KW-0238">DNA-binding</keyword>